<sequence>MAVKPLRSALPLRQVMCVIVAAAVGALAGLVIFELTNIGGRGFYATGGALAGAAGAVASQIRGRSAGLTKVKLSLPQLSELTIVVDDQGRDVAWKLFVETTTRVSTQPLHDDQGLTRETLSSLHALFATVREILKASRPCAPGGRTVEQLAIALLNEELRPFLAKWHPRLRAFEQSHPGTPDSEWPDHAACRAELRTLQRRIRAYAMGFSELVGVTAPRRWPVPADERPLRYDAFLSYAWEPDAPLVRAVRDALHRLARPWYRLRALRVFHDQSSMPATSRLDRAIEDALAASRHLIVFLSPQAVASPWVDDEIRYWLKHKSVETLYLVLSGGSLVWDAVAGHFDVNRSSALPSALHGVHPGRPLWIDLSWITEDDQRGLRNERFRACLVQLAAALHGRAPDDLDGEDVRQHRKTRRMAAAAVTALALLAASTAVAGAIAAQRA</sequence>
<dbReference type="EMBL" id="JBHMCF010000046">
    <property type="protein sequence ID" value="MFB9476226.1"/>
    <property type="molecule type" value="Genomic_DNA"/>
</dbReference>
<keyword evidence="1" id="KW-0812">Transmembrane</keyword>
<gene>
    <name evidence="3" type="ORF">ACFFR3_42590</name>
</gene>
<dbReference type="InterPro" id="IPR000157">
    <property type="entry name" value="TIR_dom"/>
</dbReference>
<evidence type="ECO:0000313" key="3">
    <source>
        <dbReference type="EMBL" id="MFB9476226.1"/>
    </source>
</evidence>
<protein>
    <submittedName>
        <fullName evidence="3">Toll/interleukin-1 receptor domain-containing protein</fullName>
    </submittedName>
</protein>
<comment type="caution">
    <text evidence="3">The sequence shown here is derived from an EMBL/GenBank/DDBJ whole genome shotgun (WGS) entry which is preliminary data.</text>
</comment>
<feature type="domain" description="TIR" evidence="2">
    <location>
        <begin position="231"/>
        <end position="358"/>
    </location>
</feature>
<dbReference type="SMART" id="SM00255">
    <property type="entry name" value="TIR"/>
    <property type="match status" value="1"/>
</dbReference>
<accession>A0ABV5P1A3</accession>
<keyword evidence="3" id="KW-0675">Receptor</keyword>
<keyword evidence="1" id="KW-1133">Transmembrane helix</keyword>
<evidence type="ECO:0000256" key="1">
    <source>
        <dbReference type="SAM" id="Phobius"/>
    </source>
</evidence>
<dbReference type="Pfam" id="PF13676">
    <property type="entry name" value="TIR_2"/>
    <property type="match status" value="1"/>
</dbReference>
<proteinExistence type="predicted"/>
<reference evidence="3 4" key="1">
    <citation type="submission" date="2024-09" db="EMBL/GenBank/DDBJ databases">
        <authorList>
            <person name="Sun Q."/>
            <person name="Mori K."/>
        </authorList>
    </citation>
    <scope>NUCLEOTIDE SEQUENCE [LARGE SCALE GENOMIC DNA]</scope>
    <source>
        <strain evidence="3 4">JCM 3324</strain>
    </source>
</reference>
<dbReference type="RefSeq" id="WP_379484991.1">
    <property type="nucleotide sequence ID" value="NZ_JBHMCF010000046.1"/>
</dbReference>
<feature type="transmembrane region" description="Helical" evidence="1">
    <location>
        <begin position="419"/>
        <end position="441"/>
    </location>
</feature>
<dbReference type="Gene3D" id="3.40.50.10140">
    <property type="entry name" value="Toll/interleukin-1 receptor homology (TIR) domain"/>
    <property type="match status" value="1"/>
</dbReference>
<evidence type="ECO:0000313" key="4">
    <source>
        <dbReference type="Proteomes" id="UP001589568"/>
    </source>
</evidence>
<dbReference type="Proteomes" id="UP001589568">
    <property type="component" value="Unassembled WGS sequence"/>
</dbReference>
<keyword evidence="1" id="KW-0472">Membrane</keyword>
<keyword evidence="4" id="KW-1185">Reference proteome</keyword>
<evidence type="ECO:0000259" key="2">
    <source>
        <dbReference type="SMART" id="SM00255"/>
    </source>
</evidence>
<name>A0ABV5P1A3_9ACTN</name>
<feature type="transmembrane region" description="Helical" evidence="1">
    <location>
        <begin position="12"/>
        <end position="33"/>
    </location>
</feature>
<dbReference type="SUPFAM" id="SSF52200">
    <property type="entry name" value="Toll/Interleukin receptor TIR domain"/>
    <property type="match status" value="1"/>
</dbReference>
<dbReference type="InterPro" id="IPR035897">
    <property type="entry name" value="Toll_tir_struct_dom_sf"/>
</dbReference>
<organism evidence="3 4">
    <name type="scientific">Nonomuraea salmonea</name>
    <dbReference type="NCBI Taxonomy" id="46181"/>
    <lineage>
        <taxon>Bacteria</taxon>
        <taxon>Bacillati</taxon>
        <taxon>Actinomycetota</taxon>
        <taxon>Actinomycetes</taxon>
        <taxon>Streptosporangiales</taxon>
        <taxon>Streptosporangiaceae</taxon>
        <taxon>Nonomuraea</taxon>
    </lineage>
</organism>